<evidence type="ECO:0000259" key="2">
    <source>
        <dbReference type="SMART" id="SM00507"/>
    </source>
</evidence>
<comment type="caution">
    <text evidence="3">The sequence shown here is derived from an EMBL/GenBank/DDBJ whole genome shotgun (WGS) entry which is preliminary data.</text>
</comment>
<accession>A0A7W7FXB8</accession>
<keyword evidence="4" id="KW-1185">Reference proteome</keyword>
<gene>
    <name evidence="3" type="ORF">HNR67_007260</name>
</gene>
<dbReference type="SMART" id="SM00507">
    <property type="entry name" value="HNHc"/>
    <property type="match status" value="1"/>
</dbReference>
<evidence type="ECO:0000313" key="4">
    <source>
        <dbReference type="Proteomes" id="UP000533598"/>
    </source>
</evidence>
<dbReference type="EMBL" id="JACHMH010000001">
    <property type="protein sequence ID" value="MBB4681142.1"/>
    <property type="molecule type" value="Genomic_DNA"/>
</dbReference>
<dbReference type="Proteomes" id="UP000533598">
    <property type="component" value="Unassembled WGS sequence"/>
</dbReference>
<dbReference type="Gene3D" id="1.10.30.50">
    <property type="match status" value="1"/>
</dbReference>
<dbReference type="InterPro" id="IPR003870">
    <property type="entry name" value="DUF222"/>
</dbReference>
<comment type="similarity">
    <text evidence="1">Belongs to the Rv1128c/1148c/1588c/1702c/1945/3466 family.</text>
</comment>
<proteinExistence type="inferred from homology"/>
<dbReference type="InterPro" id="IPR002711">
    <property type="entry name" value="HNH"/>
</dbReference>
<protein>
    <recommendedName>
        <fullName evidence="2">HNH nuclease domain-containing protein</fullName>
    </recommendedName>
</protein>
<organism evidence="3 4">
    <name type="scientific">Crossiella cryophila</name>
    <dbReference type="NCBI Taxonomy" id="43355"/>
    <lineage>
        <taxon>Bacteria</taxon>
        <taxon>Bacillati</taxon>
        <taxon>Actinomycetota</taxon>
        <taxon>Actinomycetes</taxon>
        <taxon>Pseudonocardiales</taxon>
        <taxon>Pseudonocardiaceae</taxon>
        <taxon>Crossiella</taxon>
    </lineage>
</organism>
<dbReference type="GO" id="GO:0004519">
    <property type="term" value="F:endonuclease activity"/>
    <property type="evidence" value="ECO:0007669"/>
    <property type="project" value="InterPro"/>
</dbReference>
<dbReference type="GO" id="GO:0003676">
    <property type="term" value="F:nucleic acid binding"/>
    <property type="evidence" value="ECO:0007669"/>
    <property type="project" value="InterPro"/>
</dbReference>
<evidence type="ECO:0000256" key="1">
    <source>
        <dbReference type="ARBA" id="ARBA00023450"/>
    </source>
</evidence>
<reference evidence="3 4" key="1">
    <citation type="submission" date="2020-08" db="EMBL/GenBank/DDBJ databases">
        <title>Sequencing the genomes of 1000 actinobacteria strains.</title>
        <authorList>
            <person name="Klenk H.-P."/>
        </authorList>
    </citation>
    <scope>NUCLEOTIDE SEQUENCE [LARGE SCALE GENOMIC DNA]</scope>
    <source>
        <strain evidence="3 4">DSM 44230</strain>
    </source>
</reference>
<name>A0A7W7FXB8_9PSEU</name>
<dbReference type="GO" id="GO:0008270">
    <property type="term" value="F:zinc ion binding"/>
    <property type="evidence" value="ECO:0007669"/>
    <property type="project" value="InterPro"/>
</dbReference>
<evidence type="ECO:0000313" key="3">
    <source>
        <dbReference type="EMBL" id="MBB4681142.1"/>
    </source>
</evidence>
<dbReference type="InterPro" id="IPR003615">
    <property type="entry name" value="HNH_nuc"/>
</dbReference>
<dbReference type="CDD" id="cd00085">
    <property type="entry name" value="HNHc"/>
    <property type="match status" value="1"/>
</dbReference>
<dbReference type="AlphaFoldDB" id="A0A7W7FXB8"/>
<feature type="domain" description="HNH nuclease" evidence="2">
    <location>
        <begin position="313"/>
        <end position="365"/>
    </location>
</feature>
<sequence>MFEQLAVLDTPQPRSVDATMGALSADMSTLDDNALLDRLRNCQRVKAYVESVEMQTLARFVEHRTHDKYGIHEFVGDEIAAALGWSPRAAAVRLATALDLRRVPRTLAALEEGRIDYPKAKAIAEAVTPLTDAQAAAVEQRVLPDAEARSVGSVRSMLRRAVIRADPGAARKREEKAAESRQLSLWAEDDGMAVLSVKAPAPRTQAAFCYVDKLARTVKDEDRTLDQTRTDVALDLLSGKANGGSVSTEIRVTVPITALLGDDDEPAELADHGPITAEMARELAMDANIKRLLTGPDGSVVGYDARRYKPPTWMTEVVKARNPRCTFPGCRRKAHDADLDHTIPHENGGPTSPDNLGPLCRHHHRLKQTAAWPWRLHQHPGGRFTWTSPTNRVYHTSPEPR</sequence>
<dbReference type="Pfam" id="PF02720">
    <property type="entry name" value="DUF222"/>
    <property type="match status" value="1"/>
</dbReference>
<dbReference type="Pfam" id="PF01844">
    <property type="entry name" value="HNH"/>
    <property type="match status" value="1"/>
</dbReference>